<dbReference type="InterPro" id="IPR039421">
    <property type="entry name" value="Type_1_exporter"/>
</dbReference>
<feature type="domain" description="ABC transporter" evidence="11">
    <location>
        <begin position="364"/>
        <end position="600"/>
    </location>
</feature>
<feature type="domain" description="ABC transmembrane type-1" evidence="12">
    <location>
        <begin position="30"/>
        <end position="325"/>
    </location>
</feature>
<evidence type="ECO:0000256" key="2">
    <source>
        <dbReference type="ARBA" id="ARBA00022448"/>
    </source>
</evidence>
<feature type="transmembrane region" description="Helical" evidence="10">
    <location>
        <begin position="264"/>
        <end position="287"/>
    </location>
</feature>
<dbReference type="PROSITE" id="PS00211">
    <property type="entry name" value="ABC_TRANSPORTER_1"/>
    <property type="match status" value="1"/>
</dbReference>
<evidence type="ECO:0000313" key="16">
    <source>
        <dbReference type="Proteomes" id="UP000284543"/>
    </source>
</evidence>
<dbReference type="PANTHER" id="PTHR43394:SF1">
    <property type="entry name" value="ATP-BINDING CASSETTE SUB-FAMILY B MEMBER 10, MITOCHONDRIAL"/>
    <property type="match status" value="1"/>
</dbReference>
<dbReference type="SMART" id="SM00382">
    <property type="entry name" value="AAA"/>
    <property type="match status" value="1"/>
</dbReference>
<dbReference type="InterPro" id="IPR003593">
    <property type="entry name" value="AAA+_ATPase"/>
</dbReference>
<comment type="subcellular location">
    <subcellularLocation>
        <location evidence="1">Cell membrane</location>
        <topology evidence="1">Multi-pass membrane protein</topology>
    </subcellularLocation>
</comment>
<dbReference type="SUPFAM" id="SSF52540">
    <property type="entry name" value="P-loop containing nucleoside triphosphate hydrolases"/>
    <property type="match status" value="1"/>
</dbReference>
<keyword evidence="2" id="KW-0813">Transport</keyword>
<evidence type="ECO:0000256" key="3">
    <source>
        <dbReference type="ARBA" id="ARBA00022475"/>
    </source>
</evidence>
<keyword evidence="3" id="KW-1003">Cell membrane</keyword>
<dbReference type="InterPro" id="IPR027417">
    <property type="entry name" value="P-loop_NTPase"/>
</dbReference>
<evidence type="ECO:0000256" key="6">
    <source>
        <dbReference type="ARBA" id="ARBA00022840"/>
    </source>
</evidence>
<evidence type="ECO:0000256" key="10">
    <source>
        <dbReference type="SAM" id="Phobius"/>
    </source>
</evidence>
<organism evidence="14 15">
    <name type="scientific">Enterocloster bolteae</name>
    <dbReference type="NCBI Taxonomy" id="208479"/>
    <lineage>
        <taxon>Bacteria</taxon>
        <taxon>Bacillati</taxon>
        <taxon>Bacillota</taxon>
        <taxon>Clostridia</taxon>
        <taxon>Lachnospirales</taxon>
        <taxon>Lachnospiraceae</taxon>
        <taxon>Enterocloster</taxon>
    </lineage>
</organism>
<evidence type="ECO:0000256" key="8">
    <source>
        <dbReference type="ARBA" id="ARBA00023136"/>
    </source>
</evidence>
<evidence type="ECO:0000256" key="5">
    <source>
        <dbReference type="ARBA" id="ARBA00022741"/>
    </source>
</evidence>
<dbReference type="SUPFAM" id="SSF90123">
    <property type="entry name" value="ABC transporter transmembrane region"/>
    <property type="match status" value="1"/>
</dbReference>
<dbReference type="GO" id="GO:0005886">
    <property type="term" value="C:plasma membrane"/>
    <property type="evidence" value="ECO:0007669"/>
    <property type="project" value="UniProtKB-SubCell"/>
</dbReference>
<dbReference type="Gene3D" id="1.20.1560.10">
    <property type="entry name" value="ABC transporter type 1, transmembrane domain"/>
    <property type="match status" value="1"/>
</dbReference>
<dbReference type="PANTHER" id="PTHR43394">
    <property type="entry name" value="ATP-DEPENDENT PERMEASE MDL1, MITOCHONDRIAL"/>
    <property type="match status" value="1"/>
</dbReference>
<evidence type="ECO:0000259" key="12">
    <source>
        <dbReference type="PROSITE" id="PS50929"/>
    </source>
</evidence>
<keyword evidence="8 10" id="KW-0472">Membrane</keyword>
<dbReference type="PROSITE" id="PS50893">
    <property type="entry name" value="ABC_TRANSPORTER_2"/>
    <property type="match status" value="1"/>
</dbReference>
<dbReference type="GO" id="GO:0015421">
    <property type="term" value="F:ABC-type oligopeptide transporter activity"/>
    <property type="evidence" value="ECO:0007669"/>
    <property type="project" value="TreeGrafter"/>
</dbReference>
<gene>
    <name evidence="14" type="ORF">DW839_28155</name>
    <name evidence="13" type="ORF">DWW02_10750</name>
</gene>
<dbReference type="InterPro" id="IPR036640">
    <property type="entry name" value="ABC1_TM_sf"/>
</dbReference>
<reference evidence="15 16" key="1">
    <citation type="submission" date="2018-08" db="EMBL/GenBank/DDBJ databases">
        <title>A genome reference for cultivated species of the human gut microbiota.</title>
        <authorList>
            <person name="Zou Y."/>
            <person name="Xue W."/>
            <person name="Luo G."/>
        </authorList>
    </citation>
    <scope>NUCLEOTIDE SEQUENCE [LARGE SCALE GENOMIC DNA]</scope>
    <source>
        <strain evidence="13 16">AF14-18</strain>
        <strain evidence="14 15">AM35-14</strain>
    </source>
</reference>
<feature type="transmembrane region" description="Helical" evidence="10">
    <location>
        <begin position="185"/>
        <end position="204"/>
    </location>
</feature>
<feature type="transmembrane region" description="Helical" evidence="10">
    <location>
        <begin position="79"/>
        <end position="99"/>
    </location>
</feature>
<comment type="caution">
    <text evidence="14">The sequence shown here is derived from an EMBL/GenBank/DDBJ whole genome shotgun (WGS) entry which is preliminary data.</text>
</comment>
<proteinExistence type="predicted"/>
<dbReference type="AlphaFoldDB" id="A0A414AJL7"/>
<feature type="compositionally biased region" description="Basic and acidic residues" evidence="9">
    <location>
        <begin position="608"/>
        <end position="636"/>
    </location>
</feature>
<feature type="transmembrane region" description="Helical" evidence="10">
    <location>
        <begin position="21"/>
        <end position="42"/>
    </location>
</feature>
<sequence>MKNIQKNTIPKHRKLHLIFRFLQGSKLYFAAAVAASLVSTILNALTPQIFRFSIDEVLSGSSGTISSSGTSGSYLSSHLWVLALMIVAVAIASGIFTYISRTNTARAGENFAKNLRDTLFIHVQKLPIRWHDRNQTGDIIQRCTSDVEVIRGFVVTQLLEVFRTAFLVLTSFVMMFSMNVKLSCIVLLFVPVVVVYSTVFYRLIAKRFTTADEAEGELSTVVQENATGVRVVRAFGREQFEMERFDKKNNAFAKLWIRLGTLSGLYWGIGDLITGLQVIAVIIFGVVEAVNGSISVGEFVAFAAYNSTLVWPIRGLGRILSDMSKAGVSFERVDYIIRSQEEAYGKTDEKGGKEREHSSGKYDISFQHVSFGYEEGKDVLRDISFTVPEGSTFGILGGTGSGKSTVIQLLSRLYELEENRGSICIGGRAVKDIPIEELRRNIGMVLQEPFLYSRTIRENIAASVPGASLEEIRYAAQIACIDDAIMSFPDGYDTLVGERGVTLSGGQKQRIAIARMLLRKAPIMVFDDSLSAVDSQTDYRIRCALKEHMREATVILISHRVTSLMGADEILVLNQGKIEERGTHGELIRRNGIYRRIYEIQMSRDDRDLMGQDEKDKKNKKDKKSKEDKKKEDKMDGGIINGSI</sequence>
<dbReference type="Proteomes" id="UP000284543">
    <property type="component" value="Unassembled WGS sequence"/>
</dbReference>
<feature type="transmembrane region" description="Helical" evidence="10">
    <location>
        <begin position="293"/>
        <end position="313"/>
    </location>
</feature>
<dbReference type="FunFam" id="3.40.50.300:FF:000221">
    <property type="entry name" value="Multidrug ABC transporter ATP-binding protein"/>
    <property type="match status" value="1"/>
</dbReference>
<keyword evidence="4 10" id="KW-0812">Transmembrane</keyword>
<protein>
    <submittedName>
        <fullName evidence="14">ABC transporter ATP-binding protein</fullName>
    </submittedName>
</protein>
<feature type="region of interest" description="Disordered" evidence="9">
    <location>
        <begin position="608"/>
        <end position="644"/>
    </location>
</feature>
<evidence type="ECO:0000313" key="14">
    <source>
        <dbReference type="EMBL" id="RHC48991.1"/>
    </source>
</evidence>
<dbReference type="InterPro" id="IPR017871">
    <property type="entry name" value="ABC_transporter-like_CS"/>
</dbReference>
<evidence type="ECO:0000313" key="15">
    <source>
        <dbReference type="Proteomes" id="UP000283975"/>
    </source>
</evidence>
<evidence type="ECO:0000259" key="11">
    <source>
        <dbReference type="PROSITE" id="PS50893"/>
    </source>
</evidence>
<dbReference type="RefSeq" id="WP_118018554.1">
    <property type="nucleotide sequence ID" value="NZ_CAUHGS010000005.1"/>
</dbReference>
<dbReference type="Pfam" id="PF00664">
    <property type="entry name" value="ABC_membrane"/>
    <property type="match status" value="1"/>
</dbReference>
<accession>A0A414AJL7</accession>
<dbReference type="Pfam" id="PF00005">
    <property type="entry name" value="ABC_tran"/>
    <property type="match status" value="1"/>
</dbReference>
<dbReference type="InterPro" id="IPR011527">
    <property type="entry name" value="ABC1_TM_dom"/>
</dbReference>
<keyword evidence="6 14" id="KW-0067">ATP-binding</keyword>
<dbReference type="EMBL" id="QSHZ01000045">
    <property type="protein sequence ID" value="RHC48991.1"/>
    <property type="molecule type" value="Genomic_DNA"/>
</dbReference>
<dbReference type="GO" id="GO:0016887">
    <property type="term" value="F:ATP hydrolysis activity"/>
    <property type="evidence" value="ECO:0007669"/>
    <property type="project" value="InterPro"/>
</dbReference>
<name>A0A414AJL7_9FIRM</name>
<dbReference type="EMBL" id="QRZM01000003">
    <property type="protein sequence ID" value="RGV77003.1"/>
    <property type="molecule type" value="Genomic_DNA"/>
</dbReference>
<dbReference type="Gene3D" id="3.40.50.300">
    <property type="entry name" value="P-loop containing nucleotide triphosphate hydrolases"/>
    <property type="match status" value="1"/>
</dbReference>
<dbReference type="InterPro" id="IPR003439">
    <property type="entry name" value="ABC_transporter-like_ATP-bd"/>
</dbReference>
<evidence type="ECO:0000256" key="1">
    <source>
        <dbReference type="ARBA" id="ARBA00004651"/>
    </source>
</evidence>
<dbReference type="GO" id="GO:0005524">
    <property type="term" value="F:ATP binding"/>
    <property type="evidence" value="ECO:0007669"/>
    <property type="project" value="UniProtKB-KW"/>
</dbReference>
<dbReference type="PROSITE" id="PS50929">
    <property type="entry name" value="ABC_TM1F"/>
    <property type="match status" value="1"/>
</dbReference>
<evidence type="ECO:0000256" key="9">
    <source>
        <dbReference type="SAM" id="MobiDB-lite"/>
    </source>
</evidence>
<keyword evidence="7 10" id="KW-1133">Transmembrane helix</keyword>
<dbReference type="CDD" id="cd18542">
    <property type="entry name" value="ABC_6TM_YknU_like"/>
    <property type="match status" value="1"/>
</dbReference>
<evidence type="ECO:0000256" key="4">
    <source>
        <dbReference type="ARBA" id="ARBA00022692"/>
    </source>
</evidence>
<evidence type="ECO:0000313" key="13">
    <source>
        <dbReference type="EMBL" id="RGV77003.1"/>
    </source>
</evidence>
<keyword evidence="5" id="KW-0547">Nucleotide-binding</keyword>
<evidence type="ECO:0000256" key="7">
    <source>
        <dbReference type="ARBA" id="ARBA00022989"/>
    </source>
</evidence>
<dbReference type="Proteomes" id="UP000283975">
    <property type="component" value="Unassembled WGS sequence"/>
</dbReference>